<reference evidence="3 4" key="1">
    <citation type="submission" date="2016-05" db="EMBL/GenBank/DDBJ databases">
        <title>Genome sequence of Pseudomonas stutzeri 273 and identification of the exopolysaccharide biosynthesis locus.</title>
        <authorList>
            <person name="Wu S."/>
            <person name="Sun C."/>
        </authorList>
    </citation>
    <scope>NUCLEOTIDE SEQUENCE [LARGE SCALE GENOMIC DNA]</scope>
    <source>
        <strain evidence="3 4">273</strain>
    </source>
</reference>
<dbReference type="SUPFAM" id="SSF53448">
    <property type="entry name" value="Nucleotide-diphospho-sugar transferases"/>
    <property type="match status" value="1"/>
</dbReference>
<dbReference type="Pfam" id="PF12804">
    <property type="entry name" value="NTP_transf_3"/>
    <property type="match status" value="1"/>
</dbReference>
<dbReference type="EMBL" id="CP015641">
    <property type="protein sequence ID" value="ANF25732.1"/>
    <property type="molecule type" value="Genomic_DNA"/>
</dbReference>
<dbReference type="RefSeq" id="WP_064481431.1">
    <property type="nucleotide sequence ID" value="NZ_CP015641.1"/>
</dbReference>
<organism evidence="3 4">
    <name type="scientific">Stutzerimonas stutzeri</name>
    <name type="common">Pseudomonas stutzeri</name>
    <dbReference type="NCBI Taxonomy" id="316"/>
    <lineage>
        <taxon>Bacteria</taxon>
        <taxon>Pseudomonadati</taxon>
        <taxon>Pseudomonadota</taxon>
        <taxon>Gammaproteobacteria</taxon>
        <taxon>Pseudomonadales</taxon>
        <taxon>Pseudomonadaceae</taxon>
        <taxon>Stutzerimonas</taxon>
    </lineage>
</organism>
<dbReference type="GO" id="GO:0016779">
    <property type="term" value="F:nucleotidyltransferase activity"/>
    <property type="evidence" value="ECO:0007669"/>
    <property type="project" value="UniProtKB-ARBA"/>
</dbReference>
<proteinExistence type="predicted"/>
<dbReference type="PANTHER" id="PTHR43777:SF1">
    <property type="entry name" value="MOLYBDENUM COFACTOR CYTIDYLYLTRANSFERASE"/>
    <property type="match status" value="1"/>
</dbReference>
<evidence type="ECO:0000259" key="2">
    <source>
        <dbReference type="Pfam" id="PF12804"/>
    </source>
</evidence>
<dbReference type="PANTHER" id="PTHR43777">
    <property type="entry name" value="MOLYBDENUM COFACTOR CYTIDYLYLTRANSFERASE"/>
    <property type="match status" value="1"/>
</dbReference>
<dbReference type="Proteomes" id="UP000077787">
    <property type="component" value="Chromosome"/>
</dbReference>
<evidence type="ECO:0000313" key="3">
    <source>
        <dbReference type="EMBL" id="ANF25732.1"/>
    </source>
</evidence>
<evidence type="ECO:0000256" key="1">
    <source>
        <dbReference type="ARBA" id="ARBA00022842"/>
    </source>
</evidence>
<dbReference type="CDD" id="cd04182">
    <property type="entry name" value="GT_2_like_f"/>
    <property type="match status" value="1"/>
</dbReference>
<dbReference type="OrthoDB" id="5298023at2"/>
<evidence type="ECO:0000313" key="4">
    <source>
        <dbReference type="Proteomes" id="UP000077787"/>
    </source>
</evidence>
<gene>
    <name evidence="3" type="ORF">PS273GM_11530</name>
</gene>
<keyword evidence="1" id="KW-0460">Magnesium</keyword>
<feature type="domain" description="MobA-like NTP transferase" evidence="2">
    <location>
        <begin position="10"/>
        <end position="173"/>
    </location>
</feature>
<accession>A0A172WQK0</accession>
<dbReference type="Gene3D" id="3.90.550.10">
    <property type="entry name" value="Spore Coat Polysaccharide Biosynthesis Protein SpsA, Chain A"/>
    <property type="match status" value="1"/>
</dbReference>
<dbReference type="InterPro" id="IPR025877">
    <property type="entry name" value="MobA-like_NTP_Trfase"/>
</dbReference>
<dbReference type="AlphaFoldDB" id="A0A172WQK0"/>
<name>A0A172WQK0_STUST</name>
<sequence length="200" mass="21630">MVEPVRGVCALVLAAGQGSRYREHADQDKLLAPCNRTPDAPPVLAATLGALCGVAERLVVVTRDDNSEVLAWLGQQADRYGAEVLAVHTQGLGHSLAQAVRQYPSDKGWLVALGDMPYVRPATFRRIAEQIEPPRLVVASHQGQRGHPRGIGRDHALQVMSLDGERGAQALFSCGAAWEVEVDDSGVLQDIDRPDDRRNS</sequence>
<dbReference type="InterPro" id="IPR029044">
    <property type="entry name" value="Nucleotide-diphossugar_trans"/>
</dbReference>
<protein>
    <submittedName>
        <fullName evidence="3">Molybdopterin-guanine dinucleotide biosynthesis protein MobA</fullName>
    </submittedName>
</protein>